<keyword evidence="1" id="KW-0732">Signal</keyword>
<proteinExistence type="predicted"/>
<keyword evidence="3" id="KW-1185">Reference proteome</keyword>
<dbReference type="EMBL" id="JAHRIP010018897">
    <property type="protein sequence ID" value="MEQ2286428.1"/>
    <property type="molecule type" value="Genomic_DNA"/>
</dbReference>
<sequence length="100" mass="11167">MGSTLGASLFICMYVCLKACINTQFHRALQYLCLPELPRSLLDISHIPFFLPSSLSIFSTPGSLDVLLHTSLCSHDLLSSHETLPFKTRSTLKLLHKVLH</sequence>
<evidence type="ECO:0000313" key="3">
    <source>
        <dbReference type="Proteomes" id="UP001469553"/>
    </source>
</evidence>
<feature type="chain" id="PRO_5046435589" description="Secreted protein" evidence="1">
    <location>
        <begin position="20"/>
        <end position="100"/>
    </location>
</feature>
<protein>
    <recommendedName>
        <fullName evidence="4">Secreted protein</fullName>
    </recommendedName>
</protein>
<reference evidence="2 3" key="1">
    <citation type="submission" date="2021-06" db="EMBL/GenBank/DDBJ databases">
        <authorList>
            <person name="Palmer J.M."/>
        </authorList>
    </citation>
    <scope>NUCLEOTIDE SEQUENCE [LARGE SCALE GENOMIC DNA]</scope>
    <source>
        <strain evidence="2 3">AS_MEX2019</strain>
        <tissue evidence="2">Muscle</tissue>
    </source>
</reference>
<evidence type="ECO:0000256" key="1">
    <source>
        <dbReference type="SAM" id="SignalP"/>
    </source>
</evidence>
<gene>
    <name evidence="2" type="ORF">AMECASPLE_002406</name>
</gene>
<feature type="signal peptide" evidence="1">
    <location>
        <begin position="1"/>
        <end position="19"/>
    </location>
</feature>
<evidence type="ECO:0008006" key="4">
    <source>
        <dbReference type="Google" id="ProtNLM"/>
    </source>
</evidence>
<name>A0ABV0XYN6_9TELE</name>
<comment type="caution">
    <text evidence="2">The sequence shown here is derived from an EMBL/GenBank/DDBJ whole genome shotgun (WGS) entry which is preliminary data.</text>
</comment>
<dbReference type="Proteomes" id="UP001469553">
    <property type="component" value="Unassembled WGS sequence"/>
</dbReference>
<evidence type="ECO:0000313" key="2">
    <source>
        <dbReference type="EMBL" id="MEQ2286428.1"/>
    </source>
</evidence>
<accession>A0ABV0XYN6</accession>
<organism evidence="2 3">
    <name type="scientific">Ameca splendens</name>
    <dbReference type="NCBI Taxonomy" id="208324"/>
    <lineage>
        <taxon>Eukaryota</taxon>
        <taxon>Metazoa</taxon>
        <taxon>Chordata</taxon>
        <taxon>Craniata</taxon>
        <taxon>Vertebrata</taxon>
        <taxon>Euteleostomi</taxon>
        <taxon>Actinopterygii</taxon>
        <taxon>Neopterygii</taxon>
        <taxon>Teleostei</taxon>
        <taxon>Neoteleostei</taxon>
        <taxon>Acanthomorphata</taxon>
        <taxon>Ovalentaria</taxon>
        <taxon>Atherinomorphae</taxon>
        <taxon>Cyprinodontiformes</taxon>
        <taxon>Goodeidae</taxon>
        <taxon>Ameca</taxon>
    </lineage>
</organism>